<keyword evidence="2" id="KW-0378">Hydrolase</keyword>
<evidence type="ECO:0000256" key="3">
    <source>
        <dbReference type="ARBA" id="ARBA00022839"/>
    </source>
</evidence>
<keyword evidence="1" id="KW-0540">Nuclease</keyword>
<dbReference type="SUPFAM" id="SSF53098">
    <property type="entry name" value="Ribonuclease H-like"/>
    <property type="match status" value="1"/>
</dbReference>
<reference evidence="6" key="1">
    <citation type="journal article" date="2019" name="Int. J. Syst. Evol. Microbiol.">
        <title>The Global Catalogue of Microorganisms (GCM) 10K type strain sequencing project: providing services to taxonomists for standard genome sequencing and annotation.</title>
        <authorList>
            <consortium name="The Broad Institute Genomics Platform"/>
            <consortium name="The Broad Institute Genome Sequencing Center for Infectious Disease"/>
            <person name="Wu L."/>
            <person name="Ma J."/>
        </authorList>
    </citation>
    <scope>NUCLEOTIDE SEQUENCE [LARGE SCALE GENOMIC DNA]</scope>
    <source>
        <strain evidence="6">NBRC 105830</strain>
    </source>
</reference>
<dbReference type="InterPro" id="IPR012337">
    <property type="entry name" value="RNaseH-like_sf"/>
</dbReference>
<organism evidence="5 6">
    <name type="scientific">Arsenicicoccus piscis</name>
    <dbReference type="NCBI Taxonomy" id="673954"/>
    <lineage>
        <taxon>Bacteria</taxon>
        <taxon>Bacillati</taxon>
        <taxon>Actinomycetota</taxon>
        <taxon>Actinomycetes</taxon>
        <taxon>Micrococcales</taxon>
        <taxon>Intrasporangiaceae</taxon>
        <taxon>Arsenicicoccus</taxon>
    </lineage>
</organism>
<dbReference type="PANTHER" id="PTHR30231:SF4">
    <property type="entry name" value="PROTEIN NEN2"/>
    <property type="match status" value="1"/>
</dbReference>
<protein>
    <submittedName>
        <fullName evidence="5">DNA polymerase III subunit epsilon</fullName>
    </submittedName>
</protein>
<evidence type="ECO:0000313" key="5">
    <source>
        <dbReference type="EMBL" id="GMA21820.1"/>
    </source>
</evidence>
<dbReference type="SMART" id="SM00479">
    <property type="entry name" value="EXOIII"/>
    <property type="match status" value="1"/>
</dbReference>
<dbReference type="InterPro" id="IPR013520">
    <property type="entry name" value="Ribonucl_H"/>
</dbReference>
<dbReference type="Pfam" id="PF00929">
    <property type="entry name" value="RNase_T"/>
    <property type="match status" value="1"/>
</dbReference>
<accession>A0ABQ6HTH1</accession>
<dbReference type="InterPro" id="IPR036397">
    <property type="entry name" value="RNaseH_sf"/>
</dbReference>
<sequence>MALWGKGLFGGTRPAAGERARARALEQAPTGPLRDYLLADPPAADTPVVDLDLLAIDVETTGLDPRRDALLSVGFVPVVRSTVELSGAYHAVVRSQVEVGQSATVHGITDDRVHAGRPIEEVLADTLTALRGRVLVAHFAQIEVGFLTRACREVYGVEPGFTVVDTLTLHRRLLDPHAARELPRGVLRLPAARDHFGLPRYRMHDALVDAIACGELLLAQAAHLGPADQVTLRDLQRE</sequence>
<proteinExistence type="predicted"/>
<dbReference type="EMBL" id="BSUJ01000001">
    <property type="protein sequence ID" value="GMA21820.1"/>
    <property type="molecule type" value="Genomic_DNA"/>
</dbReference>
<evidence type="ECO:0000259" key="4">
    <source>
        <dbReference type="SMART" id="SM00479"/>
    </source>
</evidence>
<name>A0ABQ6HTH1_9MICO</name>
<dbReference type="Proteomes" id="UP001157109">
    <property type="component" value="Unassembled WGS sequence"/>
</dbReference>
<gene>
    <name evidence="5" type="ORF">GCM10025862_38410</name>
</gene>
<evidence type="ECO:0000256" key="1">
    <source>
        <dbReference type="ARBA" id="ARBA00022722"/>
    </source>
</evidence>
<dbReference type="RefSeq" id="WP_284285015.1">
    <property type="nucleotide sequence ID" value="NZ_BSUJ01000001.1"/>
</dbReference>
<evidence type="ECO:0000313" key="6">
    <source>
        <dbReference type="Proteomes" id="UP001157109"/>
    </source>
</evidence>
<dbReference type="PANTHER" id="PTHR30231">
    <property type="entry name" value="DNA POLYMERASE III SUBUNIT EPSILON"/>
    <property type="match status" value="1"/>
</dbReference>
<feature type="domain" description="Exonuclease" evidence="4">
    <location>
        <begin position="52"/>
        <end position="226"/>
    </location>
</feature>
<comment type="caution">
    <text evidence="5">The sequence shown here is derived from an EMBL/GenBank/DDBJ whole genome shotgun (WGS) entry which is preliminary data.</text>
</comment>
<keyword evidence="6" id="KW-1185">Reference proteome</keyword>
<keyword evidence="3" id="KW-0269">Exonuclease</keyword>
<dbReference type="Gene3D" id="3.30.420.10">
    <property type="entry name" value="Ribonuclease H-like superfamily/Ribonuclease H"/>
    <property type="match status" value="1"/>
</dbReference>
<dbReference type="CDD" id="cd06127">
    <property type="entry name" value="DEDDh"/>
    <property type="match status" value="1"/>
</dbReference>
<evidence type="ECO:0000256" key="2">
    <source>
        <dbReference type="ARBA" id="ARBA00022801"/>
    </source>
</evidence>